<evidence type="ECO:0000313" key="11">
    <source>
        <dbReference type="EMBL" id="JAV48042.1"/>
    </source>
</evidence>
<dbReference type="GO" id="GO:0006123">
    <property type="term" value="P:mitochondrial electron transport, cytochrome c to oxygen"/>
    <property type="evidence" value="ECO:0007669"/>
    <property type="project" value="TreeGrafter"/>
</dbReference>
<comment type="function">
    <text evidence="8">Component of the cytochrome c oxidase, the last enzyme in the mitochondrial electron transport chain which drives oxidative phosphorylation. The respiratory chain contains 3 multisubunit complexes succinate dehydrogenase (complex II, CII), ubiquinol-cytochrome c oxidoreductase (cytochrome b-c1 complex, complex III, CIII) and cytochrome c oxidase (complex IV, CIV), that cooperate to transfer electrons derived from NADH and succinate to molecular oxygen, creating an electrochemical gradient over the inner membrane that drives transmembrane transport and the ATP synthase. Cytochrome c oxidase is the component of the respiratory chain that catalyzes the reduction of oxygen to water. Electrons originating from reduced cytochrome c in the intermembrane space (IMS) are transferred via the dinuclear copper A center (CU(A)) of subunit 2 and heme A of subunit 1 to the active site in subunit 1, a binuclear center (BNC) formed by heme A3 and copper B (CU(B)). The BNC reduces molecular oxygen to 2 water molecules using 4 electrons from cytochrome c in the IMS and 4 protons from the mitochondrial matrix.</text>
</comment>
<evidence type="ECO:0000256" key="7">
    <source>
        <dbReference type="ARBA" id="ARBA00023136"/>
    </source>
</evidence>
<feature type="domain" description="Heme-copper oxidase subunit III family profile" evidence="10">
    <location>
        <begin position="3"/>
        <end position="260"/>
    </location>
</feature>
<dbReference type="GO" id="GO:0016020">
    <property type="term" value="C:membrane"/>
    <property type="evidence" value="ECO:0007669"/>
    <property type="project" value="UniProtKB-SubCell"/>
</dbReference>
<keyword evidence="6 9" id="KW-1133">Transmembrane helix</keyword>
<keyword evidence="5" id="KW-1278">Translocase</keyword>
<sequence>MKSYHSYHLVELSPWPLTGAVGGFLLTSGMISAFYFGVYDLVFSGLVILILTSYQWWRDVSRESTCQGHHTKVVVSGLSIGMVLFIVSEVLFFVSFFWAFFHSSLSPNIELGGVWPPTGISPFNAFGIPLLNTSILLSSGISVTWCHHSILEGDYNQSVMSLGITVLLGLYFTVLQGYEYFEASFCISDSVYGTTFFVATGFHGLHVIIGTSFLLVCLFRMVEFHFSSYHHFGFEAAAWYWHFVDVVWLFLFVSIYWWGS</sequence>
<dbReference type="FunFam" id="1.20.120.80:FF:000002">
    <property type="entry name" value="Cytochrome c oxidase subunit 3"/>
    <property type="match status" value="1"/>
</dbReference>
<feature type="transmembrane region" description="Helical" evidence="9">
    <location>
        <begin position="158"/>
        <end position="176"/>
    </location>
</feature>
<evidence type="ECO:0000256" key="2">
    <source>
        <dbReference type="ARBA" id="ARBA00010581"/>
    </source>
</evidence>
<dbReference type="Gene3D" id="1.20.120.80">
    <property type="entry name" value="Cytochrome c oxidase, subunit III, four-helix bundle"/>
    <property type="match status" value="1"/>
</dbReference>
<evidence type="ECO:0000256" key="5">
    <source>
        <dbReference type="ARBA" id="ARBA00022967"/>
    </source>
</evidence>
<keyword evidence="8 11" id="KW-0496">Mitochondrion</keyword>
<feature type="transmembrane region" description="Helical" evidence="9">
    <location>
        <begin position="196"/>
        <end position="219"/>
    </location>
</feature>
<evidence type="ECO:0000256" key="1">
    <source>
        <dbReference type="ARBA" id="ARBA00004141"/>
    </source>
</evidence>
<dbReference type="Pfam" id="PF00510">
    <property type="entry name" value="COX3"/>
    <property type="match status" value="1"/>
</dbReference>
<evidence type="ECO:0000256" key="3">
    <source>
        <dbReference type="ARBA" id="ARBA00015944"/>
    </source>
</evidence>
<comment type="similarity">
    <text evidence="2 8">Belongs to the cytochrome c oxidase subunit 3 family.</text>
</comment>
<accession>A0A1W7RA60</accession>
<dbReference type="PANTHER" id="PTHR11403">
    <property type="entry name" value="CYTOCHROME C OXIDASE SUBUNIT III"/>
    <property type="match status" value="1"/>
</dbReference>
<evidence type="ECO:0000256" key="9">
    <source>
        <dbReference type="SAM" id="Phobius"/>
    </source>
</evidence>
<evidence type="ECO:0000259" key="10">
    <source>
        <dbReference type="PROSITE" id="PS50253"/>
    </source>
</evidence>
<feature type="transmembrane region" description="Helical" evidence="9">
    <location>
        <begin position="78"/>
        <end position="101"/>
    </location>
</feature>
<organism evidence="11">
    <name type="scientific">Hadrurus spadix</name>
    <dbReference type="NCBI Taxonomy" id="141984"/>
    <lineage>
        <taxon>Eukaryota</taxon>
        <taxon>Metazoa</taxon>
        <taxon>Ecdysozoa</taxon>
        <taxon>Arthropoda</taxon>
        <taxon>Chelicerata</taxon>
        <taxon>Arachnida</taxon>
        <taxon>Scorpiones</taxon>
        <taxon>Iurida</taxon>
        <taxon>Iuroidea</taxon>
        <taxon>Hadrurus</taxon>
    </lineage>
</organism>
<keyword evidence="4 8" id="KW-0812">Transmembrane</keyword>
<evidence type="ECO:0000256" key="4">
    <source>
        <dbReference type="ARBA" id="ARBA00022692"/>
    </source>
</evidence>
<protein>
    <recommendedName>
        <fullName evidence="3 8">Cytochrome c oxidase subunit 3</fullName>
    </recommendedName>
</protein>
<dbReference type="PROSITE" id="PS50253">
    <property type="entry name" value="COX3"/>
    <property type="match status" value="1"/>
</dbReference>
<dbReference type="InterPro" id="IPR033945">
    <property type="entry name" value="Cyt_c_oxase_su3_dom"/>
</dbReference>
<evidence type="ECO:0000256" key="8">
    <source>
        <dbReference type="RuleBase" id="RU003375"/>
    </source>
</evidence>
<dbReference type="InterPro" id="IPR035973">
    <property type="entry name" value="Cyt_c_oxidase_su3-like_sf"/>
</dbReference>
<dbReference type="Gene3D" id="1.10.287.70">
    <property type="match status" value="1"/>
</dbReference>
<dbReference type="AlphaFoldDB" id="A0A1W7RA60"/>
<feature type="transmembrane region" description="Helical" evidence="9">
    <location>
        <begin position="121"/>
        <end position="146"/>
    </location>
</feature>
<proteinExistence type="inferred from homology"/>
<feature type="transmembrane region" description="Helical" evidence="9">
    <location>
        <begin position="41"/>
        <end position="57"/>
    </location>
</feature>
<dbReference type="CDD" id="cd01665">
    <property type="entry name" value="Cyt_c_Oxidase_III"/>
    <property type="match status" value="1"/>
</dbReference>
<comment type="subcellular location">
    <subcellularLocation>
        <location evidence="1">Membrane</location>
        <topology evidence="1">Multi-pass membrane protein</topology>
    </subcellularLocation>
</comment>
<dbReference type="EMBL" id="GFAH01000347">
    <property type="protein sequence ID" value="JAV48042.1"/>
    <property type="molecule type" value="Transcribed_RNA"/>
</dbReference>
<name>A0A1W7RA60_9SCOR</name>
<keyword evidence="7 9" id="KW-0472">Membrane</keyword>
<dbReference type="GO" id="GO:0005739">
    <property type="term" value="C:mitochondrion"/>
    <property type="evidence" value="ECO:0007669"/>
    <property type="project" value="TreeGrafter"/>
</dbReference>
<evidence type="ECO:0000256" key="6">
    <source>
        <dbReference type="ARBA" id="ARBA00022989"/>
    </source>
</evidence>
<dbReference type="SUPFAM" id="SSF81452">
    <property type="entry name" value="Cytochrome c oxidase subunit III-like"/>
    <property type="match status" value="1"/>
</dbReference>
<dbReference type="InterPro" id="IPR024791">
    <property type="entry name" value="Cyt_c/ubiquinol_Oxase_su3"/>
</dbReference>
<geneLocation type="mitochondrion" evidence="11"/>
<feature type="transmembrane region" description="Helical" evidence="9">
    <location>
        <begin position="239"/>
        <end position="259"/>
    </location>
</feature>
<dbReference type="InterPro" id="IPR000298">
    <property type="entry name" value="Cyt_c_oxidase-like_su3"/>
</dbReference>
<dbReference type="PANTHER" id="PTHR11403:SF7">
    <property type="entry name" value="CYTOCHROME C OXIDASE SUBUNIT 3"/>
    <property type="match status" value="1"/>
</dbReference>
<dbReference type="GO" id="GO:0004129">
    <property type="term" value="F:cytochrome-c oxidase activity"/>
    <property type="evidence" value="ECO:0007669"/>
    <property type="project" value="InterPro"/>
</dbReference>
<reference evidence="11" key="1">
    <citation type="submission" date="2016-11" db="EMBL/GenBank/DDBJ databases">
        <title>Venom-gland transcriptomics and venom proteomics of the black-back scorpion (Hadrurus spadix) reveal detectability challenges and an unexplored realm of animal toxin diversity.</title>
        <authorList>
            <person name="Rokyta D.R."/>
            <person name="Ward M.J."/>
        </authorList>
    </citation>
    <scope>NUCLEOTIDE SEQUENCE</scope>
    <source>
        <tissue evidence="11">Venom gland</tissue>
    </source>
</reference>
<dbReference type="InterPro" id="IPR013833">
    <property type="entry name" value="Cyt_c_oxidase_su3_a-hlx"/>
</dbReference>